<protein>
    <recommendedName>
        <fullName evidence="3">Inner membrane assembly complex subunit 17</fullName>
    </recommendedName>
</protein>
<reference evidence="1 2" key="1">
    <citation type="submission" date="2014-02" db="EMBL/GenBank/DDBJ databases">
        <title>The Genome Sequence of Trichophyton interdigitale MR816.</title>
        <authorList>
            <consortium name="The Broad Institute Genomics Platform"/>
            <person name="Cuomo C.A."/>
            <person name="White T.C."/>
            <person name="Graser Y."/>
            <person name="Martinez-Rossi N."/>
            <person name="Heitman J."/>
            <person name="Young S.K."/>
            <person name="Zeng Q."/>
            <person name="Gargeya S."/>
            <person name="Abouelleil A."/>
            <person name="Alvarado L."/>
            <person name="Chapman S.B."/>
            <person name="Gainer-Dewar J."/>
            <person name="Goldberg J."/>
            <person name="Griggs A."/>
            <person name="Gujja S."/>
            <person name="Hansen M."/>
            <person name="Howarth C."/>
            <person name="Imamovic A."/>
            <person name="Larimer J."/>
            <person name="Martinez D."/>
            <person name="Murphy C."/>
            <person name="Pearson M.D."/>
            <person name="Persinoti G."/>
            <person name="Poon T."/>
            <person name="Priest M."/>
            <person name="Roberts A.D."/>
            <person name="Saif S."/>
            <person name="Shea T.D."/>
            <person name="Sykes S.N."/>
            <person name="Wortman J."/>
            <person name="Nusbaum C."/>
            <person name="Birren B."/>
        </authorList>
    </citation>
    <scope>NUCLEOTIDE SEQUENCE [LARGE SCALE GENOMIC DNA]</scope>
    <source>
        <strain evidence="1 2">MR816</strain>
    </source>
</reference>
<dbReference type="EMBL" id="AOKY01000303">
    <property type="protein sequence ID" value="KDB23496.1"/>
    <property type="molecule type" value="Genomic_DNA"/>
</dbReference>
<evidence type="ECO:0000313" key="1">
    <source>
        <dbReference type="EMBL" id="KDB23496.1"/>
    </source>
</evidence>
<proteinExistence type="predicted"/>
<evidence type="ECO:0000313" key="2">
    <source>
        <dbReference type="Proteomes" id="UP000024533"/>
    </source>
</evidence>
<name>A0A059J6J1_TRIIM</name>
<evidence type="ECO:0008006" key="3">
    <source>
        <dbReference type="Google" id="ProtNLM"/>
    </source>
</evidence>
<organism evidence="1 2">
    <name type="scientific">Trichophyton interdigitale (strain MR816)</name>
    <dbReference type="NCBI Taxonomy" id="1215338"/>
    <lineage>
        <taxon>Eukaryota</taxon>
        <taxon>Fungi</taxon>
        <taxon>Dikarya</taxon>
        <taxon>Ascomycota</taxon>
        <taxon>Pezizomycotina</taxon>
        <taxon>Eurotiomycetes</taxon>
        <taxon>Eurotiomycetidae</taxon>
        <taxon>Onygenales</taxon>
        <taxon>Arthrodermataceae</taxon>
        <taxon>Trichophyton</taxon>
    </lineage>
</organism>
<sequence>MTSNMNPVLRLRSSKQSVSRICSHLNRRDVVLSHRRLFSTSPSHSSSTSQAAPLTLSSFKKPFFKVFLGAVLTYQILYYGWLRLEVEETQAEKLKILSDLQNKVKELTPNES</sequence>
<comment type="caution">
    <text evidence="1">The sequence shown here is derived from an EMBL/GenBank/DDBJ whole genome shotgun (WGS) entry which is preliminary data.</text>
</comment>
<dbReference type="HOGENOM" id="CLU_137473_1_1_1"/>
<dbReference type="OrthoDB" id="2120024at2759"/>
<dbReference type="Proteomes" id="UP000024533">
    <property type="component" value="Unassembled WGS sequence"/>
</dbReference>
<dbReference type="AlphaFoldDB" id="A0A059J6J1"/>
<gene>
    <name evidence="1" type="ORF">H109_04624</name>
</gene>
<keyword evidence="2" id="KW-1185">Reference proteome</keyword>
<accession>A0A059J6J1</accession>
<dbReference type="OMA" id="QKPSAYK"/>